<comment type="caution">
    <text evidence="5">The sequence shown here is derived from an EMBL/GenBank/DDBJ whole genome shotgun (WGS) entry which is preliminary data.</text>
</comment>
<keyword evidence="2" id="KW-0560">Oxidoreductase</keyword>
<dbReference type="GO" id="GO:0000166">
    <property type="term" value="F:nucleotide binding"/>
    <property type="evidence" value="ECO:0007669"/>
    <property type="project" value="InterPro"/>
</dbReference>
<evidence type="ECO:0000259" key="4">
    <source>
        <dbReference type="Pfam" id="PF22725"/>
    </source>
</evidence>
<evidence type="ECO:0000256" key="2">
    <source>
        <dbReference type="ARBA" id="ARBA00023002"/>
    </source>
</evidence>
<dbReference type="Proteomes" id="UP000244913">
    <property type="component" value="Unassembled WGS sequence"/>
</dbReference>
<dbReference type="InterPro" id="IPR000683">
    <property type="entry name" value="Gfo/Idh/MocA-like_OxRdtase_N"/>
</dbReference>
<dbReference type="SUPFAM" id="SSF51735">
    <property type="entry name" value="NAD(P)-binding Rossmann-fold domains"/>
    <property type="match status" value="1"/>
</dbReference>
<feature type="domain" description="GFO/IDH/MocA-like oxidoreductase" evidence="4">
    <location>
        <begin position="119"/>
        <end position="234"/>
    </location>
</feature>
<evidence type="ECO:0000313" key="5">
    <source>
        <dbReference type="EMBL" id="PVM77546.1"/>
    </source>
</evidence>
<reference evidence="5 6" key="1">
    <citation type="submission" date="2018-04" db="EMBL/GenBank/DDBJ databases">
        <title>The genome sequence of Caulobacter sp. 736.</title>
        <authorList>
            <person name="Gao J."/>
            <person name="Sun J."/>
        </authorList>
    </citation>
    <scope>NUCLEOTIDE SEQUENCE [LARGE SCALE GENOMIC DNA]</scope>
    <source>
        <strain evidence="5 6">736</strain>
    </source>
</reference>
<dbReference type="Pfam" id="PF01408">
    <property type="entry name" value="GFO_IDH_MocA"/>
    <property type="match status" value="1"/>
</dbReference>
<dbReference type="Gene3D" id="3.30.360.10">
    <property type="entry name" value="Dihydrodipicolinate Reductase, domain 2"/>
    <property type="match status" value="1"/>
</dbReference>
<feature type="domain" description="Gfo/Idh/MocA-like oxidoreductase N-terminal" evidence="3">
    <location>
        <begin position="14"/>
        <end position="108"/>
    </location>
</feature>
<dbReference type="InterPro" id="IPR050984">
    <property type="entry name" value="Gfo/Idh/MocA_domain"/>
</dbReference>
<dbReference type="Gene3D" id="3.40.50.720">
    <property type="entry name" value="NAD(P)-binding Rossmann-like Domain"/>
    <property type="match status" value="1"/>
</dbReference>
<protein>
    <submittedName>
        <fullName evidence="5">Gfo/Idh/MocA family oxidoreductase</fullName>
    </submittedName>
</protein>
<accession>A0A2T9J7N1</accession>
<dbReference type="EMBL" id="QDKP01000049">
    <property type="protein sequence ID" value="PVM77546.1"/>
    <property type="molecule type" value="Genomic_DNA"/>
</dbReference>
<dbReference type="Pfam" id="PF22725">
    <property type="entry name" value="GFO_IDH_MocA_C3"/>
    <property type="match status" value="1"/>
</dbReference>
<comment type="similarity">
    <text evidence="1">Belongs to the Gfo/Idh/MocA family.</text>
</comment>
<dbReference type="PANTHER" id="PTHR22604:SF105">
    <property type="entry name" value="TRANS-1,2-DIHYDROBENZENE-1,2-DIOL DEHYDROGENASE"/>
    <property type="match status" value="1"/>
</dbReference>
<dbReference type="GO" id="GO:0016491">
    <property type="term" value="F:oxidoreductase activity"/>
    <property type="evidence" value="ECO:0007669"/>
    <property type="project" value="UniProtKB-KW"/>
</dbReference>
<dbReference type="InterPro" id="IPR055170">
    <property type="entry name" value="GFO_IDH_MocA-like_dom"/>
</dbReference>
<organism evidence="5 6">
    <name type="scientific">Caulobacter radicis</name>
    <dbReference type="NCBI Taxonomy" id="2172650"/>
    <lineage>
        <taxon>Bacteria</taxon>
        <taxon>Pseudomonadati</taxon>
        <taxon>Pseudomonadota</taxon>
        <taxon>Alphaproteobacteria</taxon>
        <taxon>Caulobacterales</taxon>
        <taxon>Caulobacteraceae</taxon>
        <taxon>Caulobacter</taxon>
    </lineage>
</organism>
<dbReference type="SUPFAM" id="SSF55347">
    <property type="entry name" value="Glyceraldehyde-3-phosphate dehydrogenase-like, C-terminal domain"/>
    <property type="match status" value="1"/>
</dbReference>
<dbReference type="InterPro" id="IPR036291">
    <property type="entry name" value="NAD(P)-bd_dom_sf"/>
</dbReference>
<gene>
    <name evidence="5" type="ORF">DDF65_16620</name>
</gene>
<evidence type="ECO:0000313" key="6">
    <source>
        <dbReference type="Proteomes" id="UP000244913"/>
    </source>
</evidence>
<dbReference type="AlphaFoldDB" id="A0A2T9J7N1"/>
<evidence type="ECO:0000259" key="3">
    <source>
        <dbReference type="Pfam" id="PF01408"/>
    </source>
</evidence>
<keyword evidence="6" id="KW-1185">Reference proteome</keyword>
<proteinExistence type="inferred from homology"/>
<evidence type="ECO:0000256" key="1">
    <source>
        <dbReference type="ARBA" id="ARBA00010928"/>
    </source>
</evidence>
<dbReference type="PANTHER" id="PTHR22604">
    <property type="entry name" value="OXIDOREDUCTASES"/>
    <property type="match status" value="1"/>
</dbReference>
<sequence length="306" mass="32504">MAVFAMLEPAAGLDDIEVAAVAARDPERARAYATTHKIGRVESDYEALISAPDLDLIYISTPANAHAEHALAAIAAGKPVLVEKPFALNAAQAQTVYDAGLQAGVPVFEAMHSPHHRLFARILEILDSGEIGPVRKIDAVFGAPIERSDPVRWSAELGGGALMDLGVYPLAWIRRIAGEAFTVISASQEREDGVDASFQAVLAFAAGVEARAYASMTIERPTARLLIEGERGVLMALNPLAPQMGHALTVKVGGQTRTETVDGASSYAEQLKAVRATLVEGADFPFPADDYVLSMRAIDMVRAAMS</sequence>
<name>A0A2T9J7N1_9CAUL</name>